<sequence length="54" mass="5933">MQEHLNKTGIPDADKVNIQIADGKATVTGDGLSQEAKEKNPCCGGEYFRYCQCR</sequence>
<proteinExistence type="predicted"/>
<dbReference type="Proteomes" id="UP000254159">
    <property type="component" value="Unassembled WGS sequence"/>
</dbReference>
<name>A0A376RE37_ECOLX</name>
<organism evidence="1 2">
    <name type="scientific">Escherichia coli</name>
    <dbReference type="NCBI Taxonomy" id="562"/>
    <lineage>
        <taxon>Bacteria</taxon>
        <taxon>Pseudomonadati</taxon>
        <taxon>Pseudomonadota</taxon>
        <taxon>Gammaproteobacteria</taxon>
        <taxon>Enterobacterales</taxon>
        <taxon>Enterobacteriaceae</taxon>
        <taxon>Escherichia</taxon>
    </lineage>
</organism>
<accession>A0A376RE37</accession>
<dbReference type="EMBL" id="UGCD01000002">
    <property type="protein sequence ID" value="STI16268.1"/>
    <property type="molecule type" value="Genomic_DNA"/>
</dbReference>
<protein>
    <submittedName>
        <fullName evidence="1">Putative peptidoglycan-binding protein</fullName>
    </submittedName>
</protein>
<reference evidence="1 2" key="1">
    <citation type="submission" date="2018-06" db="EMBL/GenBank/DDBJ databases">
        <authorList>
            <consortium name="Pathogen Informatics"/>
            <person name="Doyle S."/>
        </authorList>
    </citation>
    <scope>NUCLEOTIDE SEQUENCE [LARGE SCALE GENOMIC DNA]</scope>
    <source>
        <strain evidence="1 2">NCTC10865</strain>
    </source>
</reference>
<evidence type="ECO:0000313" key="1">
    <source>
        <dbReference type="EMBL" id="STI16268.1"/>
    </source>
</evidence>
<dbReference type="AlphaFoldDB" id="A0A376RE37"/>
<gene>
    <name evidence="1" type="primary">ygaU</name>
    <name evidence="1" type="ORF">NCTC10865_01519</name>
</gene>
<evidence type="ECO:0000313" key="2">
    <source>
        <dbReference type="Proteomes" id="UP000254159"/>
    </source>
</evidence>